<evidence type="ECO:0000313" key="3">
    <source>
        <dbReference type="Proteomes" id="UP001445076"/>
    </source>
</evidence>
<protein>
    <submittedName>
        <fullName evidence="2">Uncharacterized protein</fullName>
    </submittedName>
</protein>
<feature type="compositionally biased region" description="Low complexity" evidence="1">
    <location>
        <begin position="17"/>
        <end position="31"/>
    </location>
</feature>
<dbReference type="EMBL" id="JARKIK010000086">
    <property type="protein sequence ID" value="KAK8724337.1"/>
    <property type="molecule type" value="Genomic_DNA"/>
</dbReference>
<sequence length="198" mass="21117">DGTPRASASSYPGCLCGSSASSSAPGTSPGSRVPSLPPIRGATASSTPDTQSHDMRHGLRNTNSIIARSLPYPSDDSLSVSNLHLDSSPQGTRNPSKSLPRQTIRRKSQSQQRRRAGSISSSEGESPTRKTIKQHRKDIGAPVRRRANSLGRLRPNANPTGNGPSSTTNNKRRLSIPGRKGRAKSPDVFDQIGFALHY</sequence>
<feature type="compositionally biased region" description="Polar residues" evidence="1">
    <location>
        <begin position="157"/>
        <end position="169"/>
    </location>
</feature>
<name>A0AAW0W547_CHEQU</name>
<dbReference type="Proteomes" id="UP001445076">
    <property type="component" value="Unassembled WGS sequence"/>
</dbReference>
<dbReference type="AlphaFoldDB" id="A0AAW0W547"/>
<proteinExistence type="predicted"/>
<gene>
    <name evidence="2" type="ORF">OTU49_011336</name>
</gene>
<evidence type="ECO:0000256" key="1">
    <source>
        <dbReference type="SAM" id="MobiDB-lite"/>
    </source>
</evidence>
<evidence type="ECO:0000313" key="2">
    <source>
        <dbReference type="EMBL" id="KAK8724337.1"/>
    </source>
</evidence>
<keyword evidence="3" id="KW-1185">Reference proteome</keyword>
<feature type="compositionally biased region" description="Basic residues" evidence="1">
    <location>
        <begin position="170"/>
        <end position="183"/>
    </location>
</feature>
<feature type="region of interest" description="Disordered" evidence="1">
    <location>
        <begin position="1"/>
        <end position="186"/>
    </location>
</feature>
<accession>A0AAW0W547</accession>
<feature type="non-terminal residue" evidence="2">
    <location>
        <position position="1"/>
    </location>
</feature>
<feature type="compositionally biased region" description="Polar residues" evidence="1">
    <location>
        <begin position="1"/>
        <end position="10"/>
    </location>
</feature>
<reference evidence="2 3" key="1">
    <citation type="journal article" date="2024" name="BMC Genomics">
        <title>Genome assembly of redclaw crayfish (Cherax quadricarinatus) provides insights into its immune adaptation and hypoxia tolerance.</title>
        <authorList>
            <person name="Liu Z."/>
            <person name="Zheng J."/>
            <person name="Li H."/>
            <person name="Fang K."/>
            <person name="Wang S."/>
            <person name="He J."/>
            <person name="Zhou D."/>
            <person name="Weng S."/>
            <person name="Chi M."/>
            <person name="Gu Z."/>
            <person name="He J."/>
            <person name="Li F."/>
            <person name="Wang M."/>
        </authorList>
    </citation>
    <scope>NUCLEOTIDE SEQUENCE [LARGE SCALE GENOMIC DNA]</scope>
    <source>
        <strain evidence="2">ZL_2023a</strain>
    </source>
</reference>
<feature type="compositionally biased region" description="Basic residues" evidence="1">
    <location>
        <begin position="103"/>
        <end position="116"/>
    </location>
</feature>
<comment type="caution">
    <text evidence="2">The sequence shown here is derived from an EMBL/GenBank/DDBJ whole genome shotgun (WGS) entry which is preliminary data.</text>
</comment>
<organism evidence="2 3">
    <name type="scientific">Cherax quadricarinatus</name>
    <name type="common">Australian red claw crayfish</name>
    <dbReference type="NCBI Taxonomy" id="27406"/>
    <lineage>
        <taxon>Eukaryota</taxon>
        <taxon>Metazoa</taxon>
        <taxon>Ecdysozoa</taxon>
        <taxon>Arthropoda</taxon>
        <taxon>Crustacea</taxon>
        <taxon>Multicrustacea</taxon>
        <taxon>Malacostraca</taxon>
        <taxon>Eumalacostraca</taxon>
        <taxon>Eucarida</taxon>
        <taxon>Decapoda</taxon>
        <taxon>Pleocyemata</taxon>
        <taxon>Astacidea</taxon>
        <taxon>Parastacoidea</taxon>
        <taxon>Parastacidae</taxon>
        <taxon>Cherax</taxon>
    </lineage>
</organism>
<feature type="compositionally biased region" description="Polar residues" evidence="1">
    <location>
        <begin position="76"/>
        <end position="100"/>
    </location>
</feature>